<keyword evidence="3" id="KW-1185">Reference proteome</keyword>
<proteinExistence type="predicted"/>
<dbReference type="Proteomes" id="UP001150538">
    <property type="component" value="Unassembled WGS sequence"/>
</dbReference>
<dbReference type="GO" id="GO:0008237">
    <property type="term" value="F:metallopeptidase activity"/>
    <property type="evidence" value="ECO:0007669"/>
    <property type="project" value="InterPro"/>
</dbReference>
<organism evidence="2 3">
    <name type="scientific">Mycoemilia scoparia</name>
    <dbReference type="NCBI Taxonomy" id="417184"/>
    <lineage>
        <taxon>Eukaryota</taxon>
        <taxon>Fungi</taxon>
        <taxon>Fungi incertae sedis</taxon>
        <taxon>Zoopagomycota</taxon>
        <taxon>Kickxellomycotina</taxon>
        <taxon>Kickxellomycetes</taxon>
        <taxon>Kickxellales</taxon>
        <taxon>Kickxellaceae</taxon>
        <taxon>Mycoemilia</taxon>
    </lineage>
</organism>
<dbReference type="InterPro" id="IPR024079">
    <property type="entry name" value="MetalloPept_cat_dom_sf"/>
</dbReference>
<evidence type="ECO:0000313" key="2">
    <source>
        <dbReference type="EMBL" id="KAJ1917031.1"/>
    </source>
</evidence>
<feature type="coiled-coil region" evidence="1">
    <location>
        <begin position="47"/>
        <end position="74"/>
    </location>
</feature>
<protein>
    <submittedName>
        <fullName evidence="2">Uncharacterized protein</fullName>
    </submittedName>
</protein>
<evidence type="ECO:0000256" key="1">
    <source>
        <dbReference type="SAM" id="Coils"/>
    </source>
</evidence>
<keyword evidence="1" id="KW-0175">Coiled coil</keyword>
<dbReference type="Gene3D" id="1.10.1370.10">
    <property type="entry name" value="Neurolysin, domain 3"/>
    <property type="match status" value="1"/>
</dbReference>
<dbReference type="AlphaFoldDB" id="A0A9W8A045"/>
<comment type="caution">
    <text evidence="2">The sequence shown here is derived from an EMBL/GenBank/DDBJ whole genome shotgun (WGS) entry which is preliminary data.</text>
</comment>
<dbReference type="Gene3D" id="3.40.390.10">
    <property type="entry name" value="Collagenase (Catalytic Domain)"/>
    <property type="match status" value="1"/>
</dbReference>
<gene>
    <name evidence="2" type="ORF">H4219_003440</name>
</gene>
<dbReference type="SUPFAM" id="SSF55486">
    <property type="entry name" value="Metalloproteases ('zincins'), catalytic domain"/>
    <property type="match status" value="1"/>
</dbReference>
<evidence type="ECO:0000313" key="3">
    <source>
        <dbReference type="Proteomes" id="UP001150538"/>
    </source>
</evidence>
<dbReference type="EMBL" id="JANBPU010000083">
    <property type="protein sequence ID" value="KAJ1917031.1"/>
    <property type="molecule type" value="Genomic_DNA"/>
</dbReference>
<accession>A0A9W8A045</accession>
<dbReference type="InterPro" id="IPR024077">
    <property type="entry name" value="Neurolysin/TOP_dom2"/>
</dbReference>
<reference evidence="2" key="1">
    <citation type="submission" date="2022-07" db="EMBL/GenBank/DDBJ databases">
        <title>Phylogenomic reconstructions and comparative analyses of Kickxellomycotina fungi.</title>
        <authorList>
            <person name="Reynolds N.K."/>
            <person name="Stajich J.E."/>
            <person name="Barry K."/>
            <person name="Grigoriev I.V."/>
            <person name="Crous P."/>
            <person name="Smith M.E."/>
        </authorList>
    </citation>
    <scope>NUCLEOTIDE SEQUENCE</scope>
    <source>
        <strain evidence="2">NBRC 100468</strain>
    </source>
</reference>
<sequence length="697" mass="81986">MSRTTYIDDLLYSLDFLEPSKENTSFKNPPDPKEFLEELFGFKLKDLKFDQEKVSRIEANYEEYRKEINRVQGIRGVIRFLSAMHPKARAREFLNELKNEIDKSLYTGKAMTNSIQAISEYIKCIEPENTEHSEKVLKKIKIFLKIFDVYNIKLDRNTNIEGYYVFSKLIDDELADISDTPITEMERCKHQKHFLDENELIRKKAWKDIQKLIKYDEYILIVRHLNHRAISSLNYLDHFDYLLAKNLFQDRVTFMDEVDRMIKAVRPQYNSLIGKMYRIGAKNTQNMASLTGSTDPKIKAWDQHFLYNKLENSDYFAPGKVVRNGVYEKSKVHKTIFRVFKLSTGYDVHTDDTKMYSTWDESVDKYIITHKELNGPQMLLYIFSSERGEPDKPSMMYIHNDTENLGIPCIVMHLPFADFTSSAKKFNVIGYSDVEALFQMFGKVAYYTVHQPTFLPSHDPPDTRTTMENPDFKLKLFEYLFANILREASILQNIVTPLFMRELFEDYFWGEKDVTPSYVSDLSDDDFSDRMYVFEYVSKELKLFQRNYDIIEGMNCMARLKFMEYMYSTANPKKFLKTLLCKKYHSICKEYILLDYDVTEDVTPFTECTRFLSGSSFLDKYLEYYAALVGSNICYNLSQANASSTNDISDKLMAFTANLCHSIRSSRDTQCTTSFKCQIVKLLRSNIDEKIFRKYEI</sequence>
<name>A0A9W8A045_9FUNG</name>